<organism evidence="1">
    <name type="scientific">Anguilla anguilla</name>
    <name type="common">European freshwater eel</name>
    <name type="synonym">Muraena anguilla</name>
    <dbReference type="NCBI Taxonomy" id="7936"/>
    <lineage>
        <taxon>Eukaryota</taxon>
        <taxon>Metazoa</taxon>
        <taxon>Chordata</taxon>
        <taxon>Craniata</taxon>
        <taxon>Vertebrata</taxon>
        <taxon>Euteleostomi</taxon>
        <taxon>Actinopterygii</taxon>
        <taxon>Neopterygii</taxon>
        <taxon>Teleostei</taxon>
        <taxon>Anguilliformes</taxon>
        <taxon>Anguillidae</taxon>
        <taxon>Anguilla</taxon>
    </lineage>
</organism>
<name>A0A0E9V9Q8_ANGAN</name>
<accession>A0A0E9V9Q8</accession>
<dbReference type="EMBL" id="GBXM01034624">
    <property type="protein sequence ID" value="JAH73953.1"/>
    <property type="molecule type" value="Transcribed_RNA"/>
</dbReference>
<dbReference type="AlphaFoldDB" id="A0A0E9V9Q8"/>
<protein>
    <submittedName>
        <fullName evidence="1">Uncharacterized protein</fullName>
    </submittedName>
</protein>
<sequence>MSGSQLIKKARMNLMTSKVTSRLMGIRLLKRMMKVRKLNPKLAAPPSAILWWDGGGEGVGSWLES</sequence>
<evidence type="ECO:0000313" key="1">
    <source>
        <dbReference type="EMBL" id="JAH73953.1"/>
    </source>
</evidence>
<reference evidence="1" key="1">
    <citation type="submission" date="2014-11" db="EMBL/GenBank/DDBJ databases">
        <authorList>
            <person name="Amaro Gonzalez C."/>
        </authorList>
    </citation>
    <scope>NUCLEOTIDE SEQUENCE</scope>
</reference>
<reference evidence="1" key="2">
    <citation type="journal article" date="2015" name="Fish Shellfish Immunol.">
        <title>Early steps in the European eel (Anguilla anguilla)-Vibrio vulnificus interaction in the gills: Role of the RtxA13 toxin.</title>
        <authorList>
            <person name="Callol A."/>
            <person name="Pajuelo D."/>
            <person name="Ebbesson L."/>
            <person name="Teles M."/>
            <person name="MacKenzie S."/>
            <person name="Amaro C."/>
        </authorList>
    </citation>
    <scope>NUCLEOTIDE SEQUENCE</scope>
</reference>
<proteinExistence type="predicted"/>